<dbReference type="Pfam" id="PF13520">
    <property type="entry name" value="AA_permease_2"/>
    <property type="match status" value="1"/>
</dbReference>
<dbReference type="EMBL" id="ML210309">
    <property type="protein sequence ID" value="TFK20168.1"/>
    <property type="molecule type" value="Genomic_DNA"/>
</dbReference>
<name>A0A5C3KW70_COPMA</name>
<organism evidence="7 8">
    <name type="scientific">Coprinopsis marcescibilis</name>
    <name type="common">Agaric fungus</name>
    <name type="synonym">Psathyrella marcescibilis</name>
    <dbReference type="NCBI Taxonomy" id="230819"/>
    <lineage>
        <taxon>Eukaryota</taxon>
        <taxon>Fungi</taxon>
        <taxon>Dikarya</taxon>
        <taxon>Basidiomycota</taxon>
        <taxon>Agaricomycotina</taxon>
        <taxon>Agaricomycetes</taxon>
        <taxon>Agaricomycetidae</taxon>
        <taxon>Agaricales</taxon>
        <taxon>Agaricineae</taxon>
        <taxon>Psathyrellaceae</taxon>
        <taxon>Coprinopsis</taxon>
    </lineage>
</organism>
<reference evidence="7 8" key="1">
    <citation type="journal article" date="2019" name="Nat. Ecol. Evol.">
        <title>Megaphylogeny resolves global patterns of mushroom evolution.</title>
        <authorList>
            <person name="Varga T."/>
            <person name="Krizsan K."/>
            <person name="Foldi C."/>
            <person name="Dima B."/>
            <person name="Sanchez-Garcia M."/>
            <person name="Sanchez-Ramirez S."/>
            <person name="Szollosi G.J."/>
            <person name="Szarkandi J.G."/>
            <person name="Papp V."/>
            <person name="Albert L."/>
            <person name="Andreopoulos W."/>
            <person name="Angelini C."/>
            <person name="Antonin V."/>
            <person name="Barry K.W."/>
            <person name="Bougher N.L."/>
            <person name="Buchanan P."/>
            <person name="Buyck B."/>
            <person name="Bense V."/>
            <person name="Catcheside P."/>
            <person name="Chovatia M."/>
            <person name="Cooper J."/>
            <person name="Damon W."/>
            <person name="Desjardin D."/>
            <person name="Finy P."/>
            <person name="Geml J."/>
            <person name="Haridas S."/>
            <person name="Hughes K."/>
            <person name="Justo A."/>
            <person name="Karasinski D."/>
            <person name="Kautmanova I."/>
            <person name="Kiss B."/>
            <person name="Kocsube S."/>
            <person name="Kotiranta H."/>
            <person name="LaButti K.M."/>
            <person name="Lechner B.E."/>
            <person name="Liimatainen K."/>
            <person name="Lipzen A."/>
            <person name="Lukacs Z."/>
            <person name="Mihaltcheva S."/>
            <person name="Morgado L.N."/>
            <person name="Niskanen T."/>
            <person name="Noordeloos M.E."/>
            <person name="Ohm R.A."/>
            <person name="Ortiz-Santana B."/>
            <person name="Ovrebo C."/>
            <person name="Racz N."/>
            <person name="Riley R."/>
            <person name="Savchenko A."/>
            <person name="Shiryaev A."/>
            <person name="Soop K."/>
            <person name="Spirin V."/>
            <person name="Szebenyi C."/>
            <person name="Tomsovsky M."/>
            <person name="Tulloss R.E."/>
            <person name="Uehling J."/>
            <person name="Grigoriev I.V."/>
            <person name="Vagvolgyi C."/>
            <person name="Papp T."/>
            <person name="Martin F.M."/>
            <person name="Miettinen O."/>
            <person name="Hibbett D.S."/>
            <person name="Nagy L.G."/>
        </authorList>
    </citation>
    <scope>NUCLEOTIDE SEQUENCE [LARGE SCALE GENOMIC DNA]</scope>
    <source>
        <strain evidence="7 8">CBS 121175</strain>
    </source>
</reference>
<protein>
    <recommendedName>
        <fullName evidence="9">Amino acid permease/ SLC12A domain-containing protein</fullName>
    </recommendedName>
</protein>
<keyword evidence="3 6" id="KW-0812">Transmembrane</keyword>
<dbReference type="Proteomes" id="UP000307440">
    <property type="component" value="Unassembled WGS sequence"/>
</dbReference>
<feature type="transmembrane region" description="Helical" evidence="6">
    <location>
        <begin position="21"/>
        <end position="39"/>
    </location>
</feature>
<keyword evidence="2" id="KW-0813">Transport</keyword>
<evidence type="ECO:0000256" key="2">
    <source>
        <dbReference type="ARBA" id="ARBA00022448"/>
    </source>
</evidence>
<keyword evidence="4 6" id="KW-1133">Transmembrane helix</keyword>
<dbReference type="GO" id="GO:0016020">
    <property type="term" value="C:membrane"/>
    <property type="evidence" value="ECO:0007669"/>
    <property type="project" value="UniProtKB-SubCell"/>
</dbReference>
<dbReference type="PANTHER" id="PTHR45649">
    <property type="entry name" value="AMINO-ACID PERMEASE BAT1"/>
    <property type="match status" value="1"/>
</dbReference>
<evidence type="ECO:0008006" key="9">
    <source>
        <dbReference type="Google" id="ProtNLM"/>
    </source>
</evidence>
<gene>
    <name evidence="7" type="ORF">FA15DRAFT_625733</name>
</gene>
<evidence type="ECO:0000256" key="6">
    <source>
        <dbReference type="SAM" id="Phobius"/>
    </source>
</evidence>
<evidence type="ECO:0000313" key="8">
    <source>
        <dbReference type="Proteomes" id="UP000307440"/>
    </source>
</evidence>
<accession>A0A5C3KW70</accession>
<comment type="subcellular location">
    <subcellularLocation>
        <location evidence="1">Membrane</location>
        <topology evidence="1">Multi-pass membrane protein</topology>
    </subcellularLocation>
</comment>
<keyword evidence="5 6" id="KW-0472">Membrane</keyword>
<dbReference type="PANTHER" id="PTHR45649:SF26">
    <property type="entry name" value="OS04G0435100 PROTEIN"/>
    <property type="match status" value="1"/>
</dbReference>
<feature type="non-terminal residue" evidence="7">
    <location>
        <position position="92"/>
    </location>
</feature>
<dbReference type="OrthoDB" id="3257095at2759"/>
<proteinExistence type="predicted"/>
<sequence length="92" mass="10075">MGYKQELKRNFGMMKNFGMTLTIISVITGIPSLFLFGLNTGGPVVMVWGYLIVSVFTMAVGLSMAGELRSIAHPTSGGPYYWAAMLSRKEYA</sequence>
<dbReference type="STRING" id="230819.A0A5C3KW70"/>
<keyword evidence="8" id="KW-1185">Reference proteome</keyword>
<evidence type="ECO:0000256" key="5">
    <source>
        <dbReference type="ARBA" id="ARBA00023136"/>
    </source>
</evidence>
<evidence type="ECO:0000256" key="4">
    <source>
        <dbReference type="ARBA" id="ARBA00022989"/>
    </source>
</evidence>
<evidence type="ECO:0000313" key="7">
    <source>
        <dbReference type="EMBL" id="TFK20168.1"/>
    </source>
</evidence>
<evidence type="ECO:0000256" key="1">
    <source>
        <dbReference type="ARBA" id="ARBA00004141"/>
    </source>
</evidence>
<evidence type="ECO:0000256" key="3">
    <source>
        <dbReference type="ARBA" id="ARBA00022692"/>
    </source>
</evidence>
<dbReference type="Gene3D" id="1.20.1740.10">
    <property type="entry name" value="Amino acid/polyamine transporter I"/>
    <property type="match status" value="1"/>
</dbReference>
<feature type="transmembrane region" description="Helical" evidence="6">
    <location>
        <begin position="45"/>
        <end position="65"/>
    </location>
</feature>
<dbReference type="GO" id="GO:0022857">
    <property type="term" value="F:transmembrane transporter activity"/>
    <property type="evidence" value="ECO:0007669"/>
    <property type="project" value="InterPro"/>
</dbReference>
<dbReference type="AlphaFoldDB" id="A0A5C3KW70"/>
<dbReference type="InterPro" id="IPR002293">
    <property type="entry name" value="AA/rel_permease1"/>
</dbReference>